<evidence type="ECO:0000313" key="2">
    <source>
        <dbReference type="EMBL" id="ABA50075.1"/>
    </source>
</evidence>
<sequence>MRDAAFCEPKREGDACGRPAARPLFARLSRCRRAGGPHELRGHRAAQRVRQHQRVGAQHVVQRHYTLGRLPCRIVEQRAAHHARQHARRQRRREPAPGQLHEYARAPAFGQFAAFVEEQHVERTARLRGFPRAIVIGAARRLVREQEVARAHRREPVLGREQHGHRGARERRERRGHDVEHAVLRERDAQAMLAVAELHAARADALPGRRFVEREAERVGTRAQPRDMAVEMAHAGVTRGEHRLEQLEAGLGVGQETRLQFALRVFVGGNAVEHDARADAHRAAPLAAGRRRVERQRADRDRQAEIAARAGRACRAGTLRRLLRRGFARACAIRRRAWGRARRTLRRERACGRLGAVRTRLRIEPADRARIESARRRLERIDQLHRPVLRRARDRAARKERAQHVGERRAFDDARLDRRRHLPHRRIRLDREQRRHRHRSGARDAREIVAQQIDDHHVLGAILRIVREKARGGRILARIVRARRGAFHRPRAQQRARLLDEQLGRARYDPRAARQRDERAVAHRLARPQAAIQRERRAERIEMQPVRVVDLIRIARAQRIVHGGDRRVERVARDALRHVRDARRRRLGRAAVARREPRVGLLAREHPAFGEQQEPQRAAAALAELQVAPELVVAEHDGVQPAPRVVGDGRAHRVEAGRIGAGPLVREARIQTTRARRRGRVAIVEERENRARFVSHPASHLRAARRASLEEALHAVEPALALRAVTRAAFRERLLELLEQIALLIGELHGRLDLHVHVQIARDARAQPLDALAAQAERLARLRAFGHRERRASGERRHFDLAAQRGRRERNRHLAVQIVAVALEHRVRLDMDLDVQIAGRPAVDARLAVAGRADPHAVVDARRDLHFERLGFLHLARAVAVHAWLRNVGAGAVALRAGLLDAEEALRHPHRALAVTGRAGFRLRARLRARAVAHAARGPARHADLRVVAVRRLLERDFHAVAQVRAAIHLRAAARATAARRLAEDVAEDVAERIGKAAEALRARRPHVRIDARVAVLVVRGPLLAVRQHFIGFLRFLEMLLRILAVRIAVGMVLHRELAICLLDFVVARVLRDAQNLVVIPFRHIVSMPPRETRATAPLASSKVLRLVERRVRRPARAGARAALAIKQMCPESREARQAQV</sequence>
<proteinExistence type="predicted"/>
<feature type="compositionally biased region" description="Basic residues" evidence="1">
    <location>
        <begin position="80"/>
        <end position="92"/>
    </location>
</feature>
<feature type="region of interest" description="Disordered" evidence="1">
    <location>
        <begin position="78"/>
        <end position="98"/>
    </location>
</feature>
<gene>
    <name evidence="2" type="ordered locus">BURPS1710b_3319</name>
</gene>
<dbReference type="HOGENOM" id="CLU_277672_0_0_4"/>
<dbReference type="AlphaFoldDB" id="Q3JP14"/>
<dbReference type="EnsemblBacteria" id="ABA50075">
    <property type="protein sequence ID" value="ABA50075"/>
    <property type="gene ID" value="BURPS1710b_3319"/>
</dbReference>
<evidence type="ECO:0000256" key="1">
    <source>
        <dbReference type="SAM" id="MobiDB-lite"/>
    </source>
</evidence>
<reference evidence="2 3" key="1">
    <citation type="submission" date="2005-09" db="EMBL/GenBank/DDBJ databases">
        <authorList>
            <person name="Woods D.E."/>
            <person name="Nierman W.C."/>
        </authorList>
    </citation>
    <scope>NUCLEOTIDE SEQUENCE [LARGE SCALE GENOMIC DNA]</scope>
    <source>
        <strain evidence="2 3">1710b</strain>
    </source>
</reference>
<dbReference type="KEGG" id="bpm:BURPS1710b_3319"/>
<evidence type="ECO:0000313" key="3">
    <source>
        <dbReference type="Proteomes" id="UP000002700"/>
    </source>
</evidence>
<name>Q3JP14_BURP1</name>
<accession>Q3JP14</accession>
<protein>
    <submittedName>
        <fullName evidence="2">Uncharacterized protein</fullName>
    </submittedName>
</protein>
<organism evidence="2 3">
    <name type="scientific">Burkholderia pseudomallei (strain 1710b)</name>
    <dbReference type="NCBI Taxonomy" id="320372"/>
    <lineage>
        <taxon>Bacteria</taxon>
        <taxon>Pseudomonadati</taxon>
        <taxon>Pseudomonadota</taxon>
        <taxon>Betaproteobacteria</taxon>
        <taxon>Burkholderiales</taxon>
        <taxon>Burkholderiaceae</taxon>
        <taxon>Burkholderia</taxon>
        <taxon>pseudomallei group</taxon>
    </lineage>
</organism>
<dbReference type="Proteomes" id="UP000002700">
    <property type="component" value="Chromosome I"/>
</dbReference>
<dbReference type="EMBL" id="CP000124">
    <property type="protein sequence ID" value="ABA50075.1"/>
    <property type="molecule type" value="Genomic_DNA"/>
</dbReference>